<organism evidence="15 16">
    <name type="scientific">Pseudorhizobium tarimense</name>
    <dbReference type="NCBI Taxonomy" id="1079109"/>
    <lineage>
        <taxon>Bacteria</taxon>
        <taxon>Pseudomonadati</taxon>
        <taxon>Pseudomonadota</taxon>
        <taxon>Alphaproteobacteria</taxon>
        <taxon>Hyphomicrobiales</taxon>
        <taxon>Rhizobiaceae</taxon>
        <taxon>Rhizobium/Agrobacterium group</taxon>
        <taxon>Pseudorhizobium</taxon>
    </lineage>
</organism>
<dbReference type="InterPro" id="IPR009008">
    <property type="entry name" value="Val/Leu/Ile-tRNA-synth_edit"/>
</dbReference>
<keyword evidence="3 9" id="KW-0436">Ligase</keyword>
<keyword evidence="4 9" id="KW-0547">Nucleotide-binding</keyword>
<dbReference type="EC" id="6.1.1.4" evidence="9"/>
<dbReference type="Gene3D" id="3.90.740.10">
    <property type="entry name" value="Valyl/Leucyl/Isoleucyl-tRNA synthetase, editing domain"/>
    <property type="match status" value="1"/>
</dbReference>
<feature type="short sequence motif" description="'KMSKS' region" evidence="9">
    <location>
        <begin position="632"/>
        <end position="636"/>
    </location>
</feature>
<evidence type="ECO:0000256" key="5">
    <source>
        <dbReference type="ARBA" id="ARBA00022840"/>
    </source>
</evidence>
<sequence>MASERYNPREVEPRWQQRWAEAKAFETDNSDPREKYYVLEMFPYPSGRIHMGHVRNYAMGDVVARYKRARGFNVLHPMGWDAFGMPAENAARDNKVHPKEWTYQNIASMKAQLKAMGLSLDWSREFATCDVDYYHRQQHLFLDMMEKGLVYRKQSKVNWDPVDQTVLANEQVIDGRGWRSGALVEQRDLVQWFFKITDFSQDLLDSLDTLDQWPEKVRLMQKNWIGRSEGMTIRWEIVAETAPTGQSEVTVYTTRPDTLFGASFLAIAADHPLAKEAAAKNPEVDAFCEECRHHGTSLAALETAEKKGIDTGIRVRHPLDPDWELPVYVANFVLMDYGTGAIFGCPSGDQRDLDFARKYDLPVVPVVMPADADAQSFVIGDTAYDGDGLMINSRFLDGKSTEEAFATVADRLSSTLLGNMPQGERKVNFRLRDWGISRQRYWGCPIPVIHCEICGVVPVPKKDLPVKLPDDVTFDQPGNPLDRHASWRHVSCPQCGGQARRETDTMDTFVDSSWYFTRFTAPWAEDPTDPKAANHWLPVDQYIGGIEHAILHLLYSRFFTRAMKETGHVDVKEPFKGLFTQGMVVHETYRRGSGASSEWVSPTDIRIEEIDGKRRATLLSSGEEIAIGSIEKMSKSKKNVVDPDDIIASYGADTARFFVLSDSPPDRDVIWSEAGVEGAHRFTQRLWRLISEAADQLAAVQATPAKEGEALGISQIAHKTLKAVQDDYDRLAFNKAVARIYELVNALAGPLTRVAAGEGDAAFLAAVRNAAEIAVQIVAPMTPHLSEECWKALGNDSLLAEASWPTFDPGLVVENNVMLPVQINGKKRAELTIARDASQSDVEAAVLEMDAVRSALNGRAPKKIIVVPQRIVNIVV</sequence>
<keyword evidence="5 9" id="KW-0067">ATP-binding</keyword>
<dbReference type="PRINTS" id="PR00985">
    <property type="entry name" value="TRNASYNTHLEU"/>
</dbReference>
<reference evidence="15 16" key="1">
    <citation type="submission" date="2024-06" db="EMBL/GenBank/DDBJ databases">
        <title>Genomic Encyclopedia of Type Strains, Phase IV (KMG-IV): sequencing the most valuable type-strain genomes for metagenomic binning, comparative biology and taxonomic classification.</title>
        <authorList>
            <person name="Goeker M."/>
        </authorList>
    </citation>
    <scope>NUCLEOTIDE SEQUENCE [LARGE SCALE GENOMIC DNA]</scope>
    <source>
        <strain evidence="15 16">DSM 105042</strain>
    </source>
</reference>
<dbReference type="Pfam" id="PF08264">
    <property type="entry name" value="Anticodon_1"/>
    <property type="match status" value="1"/>
</dbReference>
<evidence type="ECO:0000259" key="14">
    <source>
        <dbReference type="Pfam" id="PF13603"/>
    </source>
</evidence>
<dbReference type="Pfam" id="PF00133">
    <property type="entry name" value="tRNA-synt_1"/>
    <property type="match status" value="2"/>
</dbReference>
<keyword evidence="16" id="KW-1185">Reference proteome</keyword>
<dbReference type="Gene3D" id="3.40.50.620">
    <property type="entry name" value="HUPs"/>
    <property type="match status" value="2"/>
</dbReference>
<feature type="binding site" evidence="9">
    <location>
        <position position="635"/>
    </location>
    <ligand>
        <name>ATP</name>
        <dbReference type="ChEBI" id="CHEBI:30616"/>
    </ligand>
</feature>
<dbReference type="Gene3D" id="1.10.730.10">
    <property type="entry name" value="Isoleucyl-tRNA Synthetase, Domain 1"/>
    <property type="match status" value="2"/>
</dbReference>
<dbReference type="SUPFAM" id="SSF52374">
    <property type="entry name" value="Nucleotidylyl transferase"/>
    <property type="match status" value="1"/>
</dbReference>
<dbReference type="PROSITE" id="PS00178">
    <property type="entry name" value="AA_TRNA_LIGASE_I"/>
    <property type="match status" value="1"/>
</dbReference>
<evidence type="ECO:0000256" key="2">
    <source>
        <dbReference type="ARBA" id="ARBA00022490"/>
    </source>
</evidence>
<feature type="domain" description="Leucyl-tRNA synthetase editing" evidence="14">
    <location>
        <begin position="222"/>
        <end position="412"/>
    </location>
</feature>
<comment type="similarity">
    <text evidence="1 9 10">Belongs to the class-I aminoacyl-tRNA synthetase family.</text>
</comment>
<keyword evidence="2 9" id="KW-0963">Cytoplasm</keyword>
<accession>A0ABV2H896</accession>
<dbReference type="InterPro" id="IPR002302">
    <property type="entry name" value="Leu-tRNA-ligase"/>
</dbReference>
<dbReference type="InterPro" id="IPR002300">
    <property type="entry name" value="aa-tRNA-synth_Ia"/>
</dbReference>
<evidence type="ECO:0000256" key="9">
    <source>
        <dbReference type="HAMAP-Rule" id="MF_00049"/>
    </source>
</evidence>
<name>A0ABV2H896_9HYPH</name>
<dbReference type="InterPro" id="IPR015413">
    <property type="entry name" value="Methionyl/Leucyl_tRNA_Synth"/>
</dbReference>
<dbReference type="InterPro" id="IPR014729">
    <property type="entry name" value="Rossmann-like_a/b/a_fold"/>
</dbReference>
<evidence type="ECO:0000256" key="10">
    <source>
        <dbReference type="RuleBase" id="RU363035"/>
    </source>
</evidence>
<dbReference type="EMBL" id="JBEPLJ010000010">
    <property type="protein sequence ID" value="MET3586760.1"/>
    <property type="molecule type" value="Genomic_DNA"/>
</dbReference>
<gene>
    <name evidence="9" type="primary">leuS</name>
    <name evidence="15" type="ORF">ABID21_002880</name>
</gene>
<evidence type="ECO:0000256" key="6">
    <source>
        <dbReference type="ARBA" id="ARBA00022917"/>
    </source>
</evidence>
<keyword evidence="6 9" id="KW-0648">Protein biosynthesis</keyword>
<dbReference type="InterPro" id="IPR013155">
    <property type="entry name" value="M/V/L/I-tRNA-synth_anticd-bd"/>
</dbReference>
<proteinExistence type="inferred from homology"/>
<dbReference type="CDD" id="cd07958">
    <property type="entry name" value="Anticodon_Ia_Leu_BEm"/>
    <property type="match status" value="1"/>
</dbReference>
<feature type="domain" description="Aminoacyl-tRNA synthetase class Ia" evidence="11">
    <location>
        <begin position="431"/>
        <end position="605"/>
    </location>
</feature>
<dbReference type="GO" id="GO:0004823">
    <property type="term" value="F:leucine-tRNA ligase activity"/>
    <property type="evidence" value="ECO:0007669"/>
    <property type="project" value="UniProtKB-EC"/>
</dbReference>
<dbReference type="Pfam" id="PF13603">
    <property type="entry name" value="tRNA-synt_1_2"/>
    <property type="match status" value="1"/>
</dbReference>
<evidence type="ECO:0000256" key="8">
    <source>
        <dbReference type="ARBA" id="ARBA00047469"/>
    </source>
</evidence>
<feature type="domain" description="Methionyl/Valyl/Leucyl/Isoleucyl-tRNA synthetase anticodon-binding" evidence="12">
    <location>
        <begin position="717"/>
        <end position="838"/>
    </location>
</feature>
<comment type="catalytic activity">
    <reaction evidence="8 9">
        <text>tRNA(Leu) + L-leucine + ATP = L-leucyl-tRNA(Leu) + AMP + diphosphate</text>
        <dbReference type="Rhea" id="RHEA:11688"/>
        <dbReference type="Rhea" id="RHEA-COMP:9613"/>
        <dbReference type="Rhea" id="RHEA-COMP:9622"/>
        <dbReference type="ChEBI" id="CHEBI:30616"/>
        <dbReference type="ChEBI" id="CHEBI:33019"/>
        <dbReference type="ChEBI" id="CHEBI:57427"/>
        <dbReference type="ChEBI" id="CHEBI:78442"/>
        <dbReference type="ChEBI" id="CHEBI:78494"/>
        <dbReference type="ChEBI" id="CHEBI:456215"/>
        <dbReference type="EC" id="6.1.1.4"/>
    </reaction>
</comment>
<dbReference type="PANTHER" id="PTHR43740:SF2">
    <property type="entry name" value="LEUCINE--TRNA LIGASE, MITOCHONDRIAL"/>
    <property type="match status" value="1"/>
</dbReference>
<keyword evidence="7 9" id="KW-0030">Aminoacyl-tRNA synthetase</keyword>
<evidence type="ECO:0000259" key="13">
    <source>
        <dbReference type="Pfam" id="PF09334"/>
    </source>
</evidence>
<feature type="domain" description="Aminoacyl-tRNA synthetase class Ia" evidence="11">
    <location>
        <begin position="631"/>
        <end position="671"/>
    </location>
</feature>
<dbReference type="InterPro" id="IPR025709">
    <property type="entry name" value="Leu_tRNA-synth_edit"/>
</dbReference>
<dbReference type="PANTHER" id="PTHR43740">
    <property type="entry name" value="LEUCYL-TRNA SYNTHETASE"/>
    <property type="match status" value="1"/>
</dbReference>
<evidence type="ECO:0000256" key="7">
    <source>
        <dbReference type="ARBA" id="ARBA00023146"/>
    </source>
</evidence>
<dbReference type="Pfam" id="PF09334">
    <property type="entry name" value="tRNA-synt_1g"/>
    <property type="match status" value="1"/>
</dbReference>
<dbReference type="CDD" id="cd00812">
    <property type="entry name" value="LeuRS_core"/>
    <property type="match status" value="1"/>
</dbReference>
<dbReference type="RefSeq" id="WP_247244547.1">
    <property type="nucleotide sequence ID" value="NZ_JALJRA010000010.1"/>
</dbReference>
<evidence type="ECO:0000313" key="15">
    <source>
        <dbReference type="EMBL" id="MET3586760.1"/>
    </source>
</evidence>
<evidence type="ECO:0000256" key="4">
    <source>
        <dbReference type="ARBA" id="ARBA00022741"/>
    </source>
</evidence>
<dbReference type="HAMAP" id="MF_00049_B">
    <property type="entry name" value="Leu_tRNA_synth_B"/>
    <property type="match status" value="1"/>
</dbReference>
<dbReference type="Proteomes" id="UP001549031">
    <property type="component" value="Unassembled WGS sequence"/>
</dbReference>
<protein>
    <recommendedName>
        <fullName evidence="9">Leucine--tRNA ligase</fullName>
        <ecNumber evidence="9">6.1.1.4</ecNumber>
    </recommendedName>
    <alternativeName>
        <fullName evidence="9">Leucyl-tRNA synthetase</fullName>
        <shortName evidence="9">LeuRS</shortName>
    </alternativeName>
</protein>
<evidence type="ECO:0000256" key="3">
    <source>
        <dbReference type="ARBA" id="ARBA00022598"/>
    </source>
</evidence>
<evidence type="ECO:0000313" key="16">
    <source>
        <dbReference type="Proteomes" id="UP001549031"/>
    </source>
</evidence>
<dbReference type="InterPro" id="IPR001412">
    <property type="entry name" value="aa-tRNA-synth_I_CS"/>
</dbReference>
<dbReference type="SUPFAM" id="SSF50677">
    <property type="entry name" value="ValRS/IleRS/LeuRS editing domain"/>
    <property type="match status" value="1"/>
</dbReference>
<feature type="domain" description="Methionyl/Leucyl tRNA synthetase" evidence="13">
    <location>
        <begin position="38"/>
        <end position="172"/>
    </location>
</feature>
<comment type="caution">
    <text evidence="15">The sequence shown here is derived from an EMBL/GenBank/DDBJ whole genome shotgun (WGS) entry which is preliminary data.</text>
</comment>
<comment type="subcellular location">
    <subcellularLocation>
        <location evidence="9">Cytoplasm</location>
    </subcellularLocation>
</comment>
<dbReference type="InterPro" id="IPR009080">
    <property type="entry name" value="tRNAsynth_Ia_anticodon-bd"/>
</dbReference>
<evidence type="ECO:0000259" key="12">
    <source>
        <dbReference type="Pfam" id="PF08264"/>
    </source>
</evidence>
<evidence type="ECO:0000256" key="1">
    <source>
        <dbReference type="ARBA" id="ARBA00005594"/>
    </source>
</evidence>
<evidence type="ECO:0000259" key="11">
    <source>
        <dbReference type="Pfam" id="PF00133"/>
    </source>
</evidence>
<feature type="short sequence motif" description="'HIGH' region" evidence="9">
    <location>
        <begin position="43"/>
        <end position="53"/>
    </location>
</feature>
<dbReference type="NCBIfam" id="TIGR00396">
    <property type="entry name" value="leuS_bact"/>
    <property type="match status" value="1"/>
</dbReference>
<dbReference type="SUPFAM" id="SSF47323">
    <property type="entry name" value="Anticodon-binding domain of a subclass of class I aminoacyl-tRNA synthetases"/>
    <property type="match status" value="1"/>
</dbReference>